<dbReference type="Pfam" id="PF01757">
    <property type="entry name" value="Acyl_transf_3"/>
    <property type="match status" value="1"/>
</dbReference>
<feature type="transmembrane region" description="Helical" evidence="1">
    <location>
        <begin position="185"/>
        <end position="206"/>
    </location>
</feature>
<dbReference type="RefSeq" id="WP_081308876.1">
    <property type="nucleotide sequence ID" value="NZ_CP123839.1"/>
</dbReference>
<evidence type="ECO:0000313" key="4">
    <source>
        <dbReference type="Proteomes" id="UP000702952"/>
    </source>
</evidence>
<feature type="transmembrane region" description="Helical" evidence="1">
    <location>
        <begin position="92"/>
        <end position="110"/>
    </location>
</feature>
<evidence type="ECO:0000259" key="2">
    <source>
        <dbReference type="Pfam" id="PF01757"/>
    </source>
</evidence>
<feature type="transmembrane region" description="Helical" evidence="1">
    <location>
        <begin position="319"/>
        <end position="340"/>
    </location>
</feature>
<feature type="transmembrane region" description="Helical" evidence="1">
    <location>
        <begin position="279"/>
        <end position="299"/>
    </location>
</feature>
<organism evidence="3 4">
    <name type="scientific">Agrobacterium tumefaciens</name>
    <dbReference type="NCBI Taxonomy" id="358"/>
    <lineage>
        <taxon>Bacteria</taxon>
        <taxon>Pseudomonadati</taxon>
        <taxon>Pseudomonadota</taxon>
        <taxon>Alphaproteobacteria</taxon>
        <taxon>Hyphomicrobiales</taxon>
        <taxon>Rhizobiaceae</taxon>
        <taxon>Rhizobium/Agrobacterium group</taxon>
        <taxon>Agrobacterium</taxon>
        <taxon>Agrobacterium tumefaciens complex</taxon>
    </lineage>
</organism>
<dbReference type="EMBL" id="JAAMAY010000014">
    <property type="protein sequence ID" value="NTC28211.1"/>
    <property type="molecule type" value="Genomic_DNA"/>
</dbReference>
<keyword evidence="1" id="KW-1133">Transmembrane helix</keyword>
<comment type="caution">
    <text evidence="3">The sequence shown here is derived from an EMBL/GenBank/DDBJ whole genome shotgun (WGS) entry which is preliminary data.</text>
</comment>
<evidence type="ECO:0000313" key="3">
    <source>
        <dbReference type="EMBL" id="NTC28211.1"/>
    </source>
</evidence>
<gene>
    <name evidence="3" type="ORF">G6M46_08595</name>
</gene>
<dbReference type="GO" id="GO:0016747">
    <property type="term" value="F:acyltransferase activity, transferring groups other than amino-acyl groups"/>
    <property type="evidence" value="ECO:0007669"/>
    <property type="project" value="InterPro"/>
</dbReference>
<keyword evidence="3" id="KW-0012">Acyltransferase</keyword>
<dbReference type="Proteomes" id="UP000702952">
    <property type="component" value="Unassembled WGS sequence"/>
</dbReference>
<dbReference type="InterPro" id="IPR050623">
    <property type="entry name" value="Glucan_succinyl_AcylTrfase"/>
</dbReference>
<feature type="transmembrane region" description="Helical" evidence="1">
    <location>
        <begin position="254"/>
        <end position="273"/>
    </location>
</feature>
<dbReference type="AlphaFoldDB" id="A0AA44J8C7"/>
<evidence type="ECO:0000256" key="1">
    <source>
        <dbReference type="SAM" id="Phobius"/>
    </source>
</evidence>
<sequence>MQPGKSDYEHYWDPLRALLMLLGIPYHASLLYSYALPWDIKDFETSPVLTALGAALVTFRLPSFFLVAGYFSTMVIGRKGKMPWLRQRFLRLGVPFIVAVLLLGPSQLFLLKLAGIAKGDIPADRLLANLPDLLFPGEQWIMHLWFLPALIAYSGLLAGLLFLAGRPPLAYARDWFGRMRGQYPAAFFAALCAFPVLWELTVYGSGLLAGKNGNSLLVLYERASDPYARYVPFFLIGALLHRDRALFHRFRETGILTGVIAFAGIATAVTLRLEYPFSNSALLILVSTIAAVAASRLLIDIACRFFDRPSRLARRMTDASFTIYLVHHPLIYAFGTLFILISLPPILEFAIIVVATTITAYLLHQAIRRSPLALFLFNGIRKPRQVANIGTQVPVSQTLR</sequence>
<feature type="transmembrane region" description="Helical" evidence="1">
    <location>
        <begin position="48"/>
        <end position="71"/>
    </location>
</feature>
<feature type="domain" description="Acyltransferase 3" evidence="2">
    <location>
        <begin position="10"/>
        <end position="363"/>
    </location>
</feature>
<feature type="transmembrane region" description="Helical" evidence="1">
    <location>
        <begin position="140"/>
        <end position="164"/>
    </location>
</feature>
<keyword evidence="1" id="KW-0812">Transmembrane</keyword>
<protein>
    <submittedName>
        <fullName evidence="3">Acyltransferase family protein</fullName>
    </submittedName>
</protein>
<keyword evidence="1" id="KW-0472">Membrane</keyword>
<dbReference type="PANTHER" id="PTHR36927:SF1">
    <property type="entry name" value="MDO-LIKE PROTEIN"/>
    <property type="match status" value="1"/>
</dbReference>
<accession>A0AA44J8C7</accession>
<feature type="transmembrane region" description="Helical" evidence="1">
    <location>
        <begin position="15"/>
        <end position="36"/>
    </location>
</feature>
<proteinExistence type="predicted"/>
<keyword evidence="3" id="KW-0808">Transferase</keyword>
<feature type="transmembrane region" description="Helical" evidence="1">
    <location>
        <begin position="226"/>
        <end position="242"/>
    </location>
</feature>
<dbReference type="PANTHER" id="PTHR36927">
    <property type="entry name" value="BLR4337 PROTEIN"/>
    <property type="match status" value="1"/>
</dbReference>
<name>A0AA44J8C7_AGRTU</name>
<reference evidence="3" key="1">
    <citation type="journal article" date="2020" name="Science">
        <title>Unexpected conservation and global transmission of agrobacterial virulence plasmids.</title>
        <authorList>
            <person name="Weisberg A.J."/>
            <person name="Davis E.W. 2nd"/>
            <person name="Tabima J."/>
            <person name="Belcher M.S."/>
            <person name="Miller M."/>
            <person name="Kuo C.H."/>
            <person name="Loper J.E."/>
            <person name="Grunwald N.J."/>
            <person name="Putnam M.L."/>
            <person name="Chang J.H."/>
        </authorList>
    </citation>
    <scope>NUCLEOTIDE SEQUENCE</scope>
    <source>
        <strain evidence="3">17-1853-1a</strain>
    </source>
</reference>
<dbReference type="InterPro" id="IPR002656">
    <property type="entry name" value="Acyl_transf_3_dom"/>
</dbReference>
<feature type="transmembrane region" description="Helical" evidence="1">
    <location>
        <begin position="346"/>
        <end position="363"/>
    </location>
</feature>